<keyword evidence="2" id="KW-1185">Reference proteome</keyword>
<reference evidence="1" key="1">
    <citation type="submission" date="2019-11" db="EMBL/GenBank/DDBJ databases">
        <title>Nori genome reveals adaptations in red seaweeds to the harsh intertidal environment.</title>
        <authorList>
            <person name="Wang D."/>
            <person name="Mao Y."/>
        </authorList>
    </citation>
    <scope>NUCLEOTIDE SEQUENCE</scope>
    <source>
        <tissue evidence="1">Gametophyte</tissue>
    </source>
</reference>
<organism evidence="1 2">
    <name type="scientific">Pyropia yezoensis</name>
    <name type="common">Susabi-nori</name>
    <name type="synonym">Porphyra yezoensis</name>
    <dbReference type="NCBI Taxonomy" id="2788"/>
    <lineage>
        <taxon>Eukaryota</taxon>
        <taxon>Rhodophyta</taxon>
        <taxon>Bangiophyceae</taxon>
        <taxon>Bangiales</taxon>
        <taxon>Bangiaceae</taxon>
        <taxon>Pyropia</taxon>
    </lineage>
</organism>
<evidence type="ECO:0000313" key="2">
    <source>
        <dbReference type="Proteomes" id="UP000798662"/>
    </source>
</evidence>
<dbReference type="EMBL" id="CM020620">
    <property type="protein sequence ID" value="KAK1867404.1"/>
    <property type="molecule type" value="Genomic_DNA"/>
</dbReference>
<gene>
    <name evidence="1" type="ORF">I4F81_009911</name>
</gene>
<name>A0ACC3CB66_PYRYE</name>
<evidence type="ECO:0000313" key="1">
    <source>
        <dbReference type="EMBL" id="KAK1867404.1"/>
    </source>
</evidence>
<protein>
    <submittedName>
        <fullName evidence="1">Uncharacterized protein</fullName>
    </submittedName>
</protein>
<dbReference type="Proteomes" id="UP000798662">
    <property type="component" value="Chromosome 3"/>
</dbReference>
<proteinExistence type="predicted"/>
<comment type="caution">
    <text evidence="1">The sequence shown here is derived from an EMBL/GenBank/DDBJ whole genome shotgun (WGS) entry which is preliminary data.</text>
</comment>
<sequence>MWADYAPDARLDAYEVDAAAEADAAAAGPGGGVDARGRRAVEAALAARDAAERRARGLPPLPGAASMPSTTGGSAADAPPVRDDLPAAFRVDSESEGPSAAGRPPAGRRGRRPPPGGALSASAAERSSGGGAGGSGSAGGSRPPPRWRHAGAGGAGSRSTSAAATADRDDGFVLERFDGPLREWLSQERPRREVRRRFGTVLREAADGAGGSVYRSRIRAMAAANGQSLVVAYPHLAAADALLAVWVADAPAEMLDVFNEVATEMVLQQFPKYEAIHREVYVRIADLPVVDALRDVRHIHLNCFIKVSGVVTRRTGVFPHLRLVKLDCGKCRAVIPTPAVSNGGSGVVGGAANAAPERAVLLCPNCNAKGPFTVNSEQTVFGNYQRLTLQEAPGSVPAGRLPRSKQVILLGDLIDVARPGDEVTVTGIYRHNVDAAAHARAGFPVFSTVLEANYVEKVGADGGAAGGTDGGLTDEDVAAVRALAQDPRLAERVYASVAPSIHGHPEIKRALALALFGGQAKEVGEKHRIRGDINVLLLGDPGTAKSQFLKWVEKTARRAVYTTGKGASAVGLTAAVRKDPVTREWALEGGALVLADRGVCLIDEFDKMNDADRTSIHEAMEQQSISISKAGIVTSLQARCSVFAAANPVKGRYDASVSFAENVDLTEPILSRFDVLCVVRDVVDAAADEALATFVVDSHVRAHPLAAADAAAAAAAVADEDEDDDDLVPDDEAAAARAAAAAAARAAAPSTGAVEPIPSALFRNYLAYARARVRPRLGNLDKDKLAGLYLELRREAAATGGLPIALRHLESAVRLAEAHARLHLREHVREDDVSAAVAVTLASFFGAQKYSVGRALRRTFGKYLAAERDDGELLSHVLGGLVRDYAAAAGVGRHGGMPGVVEVEVDDFEARARELGVHSCHAFYASRAFGGRGFSLARGRGKIVYTPA</sequence>
<accession>A0ACC3CB66</accession>